<evidence type="ECO:0000313" key="2">
    <source>
        <dbReference type="Proteomes" id="UP000201058"/>
    </source>
</evidence>
<dbReference type="GeneID" id="22921784"/>
<dbReference type="RefSeq" id="YP_009116717.1">
    <property type="nucleotide sequence ID" value="NC_026242.1"/>
</dbReference>
<name>A0A0B4VFG4_9VIRU</name>
<reference evidence="1 2" key="1">
    <citation type="journal article" date="2015" name="J. Virol.">
        <title>The genome of the nucleopolyhedrosis-causing virus from Tipula oleracea sheds new light on the Nudiviridae family.</title>
        <authorList>
            <person name="Bezier A."/>
            <person name="Theze J."/>
            <person name="Gavory F."/>
            <person name="Gaillard J."/>
            <person name="Poulain J."/>
            <person name="Drezen J.M."/>
            <person name="Herniou E.A."/>
        </authorList>
    </citation>
    <scope>NUCLEOTIDE SEQUENCE [LARGE SCALE GENOMIC DNA]</scope>
    <source>
        <strain evidence="1">35</strain>
    </source>
</reference>
<organism evidence="1 2">
    <name type="scientific">Tipula oleracea nudivirus</name>
    <dbReference type="NCBI Taxonomy" id="1546257"/>
    <lineage>
        <taxon>Viruses</taxon>
        <taxon>Viruses incertae sedis</taxon>
        <taxon>Naldaviricetes</taxon>
        <taxon>Lefavirales</taxon>
        <taxon>Nudiviridae</taxon>
        <taxon>Deltanudivirus</taxon>
        <taxon>Deltanudivirus tipoleraceae</taxon>
    </lineage>
</organism>
<keyword evidence="2" id="KW-1185">Reference proteome</keyword>
<dbReference type="Proteomes" id="UP000201058">
    <property type="component" value="Segment"/>
</dbReference>
<gene>
    <name evidence="1" type="ORF">TONV_070</name>
</gene>
<dbReference type="EMBL" id="KM610234">
    <property type="protein sequence ID" value="AJD20130.1"/>
    <property type="molecule type" value="Genomic_DNA"/>
</dbReference>
<proteinExistence type="predicted"/>
<accession>A0A0B4VFG4</accession>
<sequence>MVSSKVNNSEKTILNKIKERRIANFRKNNINKKLASKLEDLFGIYEETGVGAYDGGIYNESGGKLISPKLAEKLDDLFGPDDEAENISLSKKEIDEEFEKCGVENMETSDDFIEHITKTEKMEASNDFIKTWPYENIIDVDDDDDDDDTTKDDDSGTCKELIEYIATETEKIFNVAVNDCIITNPTVPIVDISDDNDDYVFKNPIIIIEDDDQINKPQDPDIIDDENPQDPDIIDTTDPDPMIDVTDEGDEYIYTNIVTLPHIKDKIKSEPSEDSSIFDNHLYEQFKNVAKFKNVATDLLNKCKNFKFNTSDRFEEIIIPGTITGGDYDIGTHNSIYVSSKLENKYMDKGWTKLCKRVAEGRIRGCKQIIKNVHTVTVYEDEDDTTANIITSKKNYQNIEHCKSVLSISSPPQRLTFKREYNVMYARYNVNIPLKEESTSLQSMEHSNTHTTFNIVCVENDISEPYILSITKESSRDGCNEYYITFDLLEENVYNHKLTSHKINTLIDEIQDNWMLLCNAGEFESVNFKCVLSIHDLEPQMEPLIHVDYACKCFEELENLTL</sequence>
<protein>
    <submittedName>
        <fullName evidence="1">Uncharacterized protein</fullName>
    </submittedName>
</protein>
<dbReference type="KEGG" id="vg:22921784"/>
<evidence type="ECO:0000313" key="1">
    <source>
        <dbReference type="EMBL" id="AJD20130.1"/>
    </source>
</evidence>